<gene>
    <name evidence="7" type="ORF">Bca52824_036281</name>
</gene>
<dbReference type="AlphaFoldDB" id="A0A8X7S3L0"/>
<dbReference type="Proteomes" id="UP000886595">
    <property type="component" value="Unassembled WGS sequence"/>
</dbReference>
<dbReference type="FunFam" id="3.30.710.10:FF:000035">
    <property type="entry name" value="Elongin C transcription elongation factor"/>
    <property type="match status" value="1"/>
</dbReference>
<dbReference type="OrthoDB" id="249087at2759"/>
<dbReference type="GO" id="GO:0005634">
    <property type="term" value="C:nucleus"/>
    <property type="evidence" value="ECO:0007669"/>
    <property type="project" value="UniProtKB-SubCell"/>
</dbReference>
<accession>A0A8X7S3L0</accession>
<sequence length="131" mass="15304">MRVLGNATRRVKTTRRRKQEETTKADRDDEEEEEEDERDGEVDKHGGFRVRDRQEAAMVSQTIRSMLTSPGGFSESKDGVVTFPDISTTILEKICQYFYWSLQYSRGKETEFHIEPEFTLELMMAANYLHT</sequence>
<protein>
    <recommendedName>
        <fullName evidence="4">Elongin-C</fullName>
    </recommendedName>
</protein>
<evidence type="ECO:0000256" key="2">
    <source>
        <dbReference type="ARBA" id="ARBA00004906"/>
    </source>
</evidence>
<evidence type="ECO:0000256" key="4">
    <source>
        <dbReference type="ARBA" id="ARBA00021347"/>
    </source>
</evidence>
<feature type="compositionally biased region" description="Basic and acidic residues" evidence="6">
    <location>
        <begin position="41"/>
        <end position="53"/>
    </location>
</feature>
<dbReference type="SUPFAM" id="SSF54695">
    <property type="entry name" value="POZ domain"/>
    <property type="match status" value="1"/>
</dbReference>
<proteinExistence type="inferred from homology"/>
<name>A0A8X7S3L0_BRACI</name>
<comment type="similarity">
    <text evidence="3">Belongs to the SKP1 family.</text>
</comment>
<evidence type="ECO:0000313" key="7">
    <source>
        <dbReference type="EMBL" id="KAG2299809.1"/>
    </source>
</evidence>
<organism evidence="7 8">
    <name type="scientific">Brassica carinata</name>
    <name type="common">Ethiopian mustard</name>
    <name type="synonym">Abyssinian cabbage</name>
    <dbReference type="NCBI Taxonomy" id="52824"/>
    <lineage>
        <taxon>Eukaryota</taxon>
        <taxon>Viridiplantae</taxon>
        <taxon>Streptophyta</taxon>
        <taxon>Embryophyta</taxon>
        <taxon>Tracheophyta</taxon>
        <taxon>Spermatophyta</taxon>
        <taxon>Magnoliopsida</taxon>
        <taxon>eudicotyledons</taxon>
        <taxon>Gunneridae</taxon>
        <taxon>Pentapetalae</taxon>
        <taxon>rosids</taxon>
        <taxon>malvids</taxon>
        <taxon>Brassicales</taxon>
        <taxon>Brassicaceae</taxon>
        <taxon>Brassiceae</taxon>
        <taxon>Brassica</taxon>
    </lineage>
</organism>
<evidence type="ECO:0000313" key="8">
    <source>
        <dbReference type="Proteomes" id="UP000886595"/>
    </source>
</evidence>
<evidence type="ECO:0000256" key="3">
    <source>
        <dbReference type="ARBA" id="ARBA00009993"/>
    </source>
</evidence>
<comment type="pathway">
    <text evidence="2">Protein modification; protein ubiquitination.</text>
</comment>
<dbReference type="InterPro" id="IPR011333">
    <property type="entry name" value="SKP1/BTB/POZ_sf"/>
</dbReference>
<dbReference type="CDD" id="cd18321">
    <property type="entry name" value="BTB_POZ_EloC"/>
    <property type="match status" value="1"/>
</dbReference>
<comment type="subcellular location">
    <subcellularLocation>
        <location evidence="1">Nucleus</location>
    </subcellularLocation>
</comment>
<keyword evidence="5" id="KW-0539">Nucleus</keyword>
<dbReference type="EMBL" id="JAAMPC010000008">
    <property type="protein sequence ID" value="KAG2299809.1"/>
    <property type="molecule type" value="Genomic_DNA"/>
</dbReference>
<keyword evidence="8" id="KW-1185">Reference proteome</keyword>
<reference evidence="7 8" key="1">
    <citation type="submission" date="2020-02" db="EMBL/GenBank/DDBJ databases">
        <authorList>
            <person name="Ma Q."/>
            <person name="Huang Y."/>
            <person name="Song X."/>
            <person name="Pei D."/>
        </authorList>
    </citation>
    <scope>NUCLEOTIDE SEQUENCE [LARGE SCALE GENOMIC DNA]</scope>
    <source>
        <strain evidence="7">Sxm20200214</strain>
        <tissue evidence="7">Leaf</tissue>
    </source>
</reference>
<feature type="region of interest" description="Disordered" evidence="6">
    <location>
        <begin position="1"/>
        <end position="53"/>
    </location>
</feature>
<evidence type="ECO:0000256" key="5">
    <source>
        <dbReference type="ARBA" id="ARBA00023242"/>
    </source>
</evidence>
<dbReference type="Gene3D" id="3.30.710.10">
    <property type="entry name" value="Potassium Channel Kv1.1, Chain A"/>
    <property type="match status" value="1"/>
</dbReference>
<dbReference type="PANTHER" id="PTHR20648">
    <property type="entry name" value="ELONGIN-C"/>
    <property type="match status" value="1"/>
</dbReference>
<comment type="caution">
    <text evidence="7">The sequence shown here is derived from an EMBL/GenBank/DDBJ whole genome shotgun (WGS) entry which is preliminary data.</text>
</comment>
<evidence type="ECO:0000256" key="1">
    <source>
        <dbReference type="ARBA" id="ARBA00004123"/>
    </source>
</evidence>
<dbReference type="InterPro" id="IPR039948">
    <property type="entry name" value="ELC1"/>
</dbReference>
<feature type="compositionally biased region" description="Acidic residues" evidence="6">
    <location>
        <begin position="28"/>
        <end position="40"/>
    </location>
</feature>
<feature type="compositionally biased region" description="Basic and acidic residues" evidence="6">
    <location>
        <begin position="18"/>
        <end position="27"/>
    </location>
</feature>
<evidence type="ECO:0000256" key="6">
    <source>
        <dbReference type="SAM" id="MobiDB-lite"/>
    </source>
</evidence>